<dbReference type="InterPro" id="IPR008972">
    <property type="entry name" value="Cupredoxin"/>
</dbReference>
<evidence type="ECO:0000313" key="3">
    <source>
        <dbReference type="Proteomes" id="UP000813461"/>
    </source>
</evidence>
<sequence length="251" mass="25409">MKYFAALPLAASLVAAQGDMQVMPLAPEVPNGPMTHTVVVGGLKPVATGMAPSLLYNPESITAAVGDMVMFVFMQKNHTATQSTFAEPCRKMEGGMDSGFMANPEGKPGVTWNMTVETTEPLWFYCKQQNGIHCGKGMVMSVNAATSGDKTMAAFKQLAIGTNGTDLKPGALQSIDPNAQAAPTTVTVVAGGANAAASGTGSAALATATVVAGSGQDGQGQACSCSCLCGMNSFPANAAVNNFGGFPGLMG</sequence>
<dbReference type="Gene3D" id="2.60.40.420">
    <property type="entry name" value="Cupredoxins - blue copper proteins"/>
    <property type="match status" value="1"/>
</dbReference>
<keyword evidence="3" id="KW-1185">Reference proteome</keyword>
<dbReference type="EMBL" id="JAGMVJ010000001">
    <property type="protein sequence ID" value="KAH7094837.1"/>
    <property type="molecule type" value="Genomic_DNA"/>
</dbReference>
<evidence type="ECO:0008006" key="4">
    <source>
        <dbReference type="Google" id="ProtNLM"/>
    </source>
</evidence>
<dbReference type="PANTHER" id="PTHR34883">
    <property type="entry name" value="SERINE-RICH PROTEIN, PUTATIVE-RELATED-RELATED"/>
    <property type="match status" value="1"/>
</dbReference>
<accession>A0A8K0W421</accession>
<organism evidence="2 3">
    <name type="scientific">Paraphoma chrysanthemicola</name>
    <dbReference type="NCBI Taxonomy" id="798071"/>
    <lineage>
        <taxon>Eukaryota</taxon>
        <taxon>Fungi</taxon>
        <taxon>Dikarya</taxon>
        <taxon>Ascomycota</taxon>
        <taxon>Pezizomycotina</taxon>
        <taxon>Dothideomycetes</taxon>
        <taxon>Pleosporomycetidae</taxon>
        <taxon>Pleosporales</taxon>
        <taxon>Pleosporineae</taxon>
        <taxon>Phaeosphaeriaceae</taxon>
        <taxon>Paraphoma</taxon>
    </lineage>
</organism>
<dbReference type="SUPFAM" id="SSF49503">
    <property type="entry name" value="Cupredoxins"/>
    <property type="match status" value="1"/>
</dbReference>
<protein>
    <recommendedName>
        <fullName evidence="4">Cupredoxin</fullName>
    </recommendedName>
</protein>
<dbReference type="CDD" id="cd00920">
    <property type="entry name" value="Cupredoxin"/>
    <property type="match status" value="1"/>
</dbReference>
<evidence type="ECO:0000313" key="2">
    <source>
        <dbReference type="EMBL" id="KAH7094837.1"/>
    </source>
</evidence>
<feature type="signal peptide" evidence="1">
    <location>
        <begin position="1"/>
        <end position="16"/>
    </location>
</feature>
<dbReference type="InterPro" id="IPR052953">
    <property type="entry name" value="Ser-rich/MCO-related"/>
</dbReference>
<dbReference type="OrthoDB" id="1921208at2759"/>
<feature type="chain" id="PRO_5035449848" description="Cupredoxin" evidence="1">
    <location>
        <begin position="17"/>
        <end position="251"/>
    </location>
</feature>
<comment type="caution">
    <text evidence="2">The sequence shown here is derived from an EMBL/GenBank/DDBJ whole genome shotgun (WGS) entry which is preliminary data.</text>
</comment>
<dbReference type="Proteomes" id="UP000813461">
    <property type="component" value="Unassembled WGS sequence"/>
</dbReference>
<gene>
    <name evidence="2" type="ORF">FB567DRAFT_556280</name>
</gene>
<dbReference type="AlphaFoldDB" id="A0A8K0W421"/>
<evidence type="ECO:0000256" key="1">
    <source>
        <dbReference type="SAM" id="SignalP"/>
    </source>
</evidence>
<reference evidence="2" key="1">
    <citation type="journal article" date="2021" name="Nat. Commun.">
        <title>Genetic determinants of endophytism in the Arabidopsis root mycobiome.</title>
        <authorList>
            <person name="Mesny F."/>
            <person name="Miyauchi S."/>
            <person name="Thiergart T."/>
            <person name="Pickel B."/>
            <person name="Atanasova L."/>
            <person name="Karlsson M."/>
            <person name="Huettel B."/>
            <person name="Barry K.W."/>
            <person name="Haridas S."/>
            <person name="Chen C."/>
            <person name="Bauer D."/>
            <person name="Andreopoulos W."/>
            <person name="Pangilinan J."/>
            <person name="LaButti K."/>
            <person name="Riley R."/>
            <person name="Lipzen A."/>
            <person name="Clum A."/>
            <person name="Drula E."/>
            <person name="Henrissat B."/>
            <person name="Kohler A."/>
            <person name="Grigoriev I.V."/>
            <person name="Martin F.M."/>
            <person name="Hacquard S."/>
        </authorList>
    </citation>
    <scope>NUCLEOTIDE SEQUENCE</scope>
    <source>
        <strain evidence="2">MPI-SDFR-AT-0120</strain>
    </source>
</reference>
<dbReference type="PANTHER" id="PTHR34883:SF4">
    <property type="entry name" value="CUPREDOXIN"/>
    <property type="match status" value="1"/>
</dbReference>
<name>A0A8K0W421_9PLEO</name>
<keyword evidence="1" id="KW-0732">Signal</keyword>
<proteinExistence type="predicted"/>